<keyword evidence="2" id="KW-1185">Reference proteome</keyword>
<dbReference type="OrthoDB" id="981556at2"/>
<evidence type="ECO:0000313" key="2">
    <source>
        <dbReference type="Proteomes" id="UP000218263"/>
    </source>
</evidence>
<protein>
    <submittedName>
        <fullName evidence="1">Uncharacterized protein</fullName>
    </submittedName>
</protein>
<accession>A0A110B3K8</accession>
<reference evidence="1 2" key="1">
    <citation type="submission" date="2015-12" db="EMBL/GenBank/DDBJ databases">
        <title>Genome sequence of Mucilaginibacter gotjawali.</title>
        <authorList>
            <person name="Lee J.S."/>
            <person name="Lee K.C."/>
            <person name="Kim K.K."/>
            <person name="Lee B.W."/>
        </authorList>
    </citation>
    <scope>NUCLEOTIDE SEQUENCE [LARGE SCALE GENOMIC DNA]</scope>
    <source>
        <strain evidence="1 2">SA3-7</strain>
    </source>
</reference>
<evidence type="ECO:0000313" key="1">
    <source>
        <dbReference type="EMBL" id="BAU55480.1"/>
    </source>
</evidence>
<dbReference type="AlphaFoldDB" id="A0A110B3K8"/>
<dbReference type="EMBL" id="AP017313">
    <property type="protein sequence ID" value="BAU55480.1"/>
    <property type="molecule type" value="Genomic_DNA"/>
</dbReference>
<organism evidence="1 2">
    <name type="scientific">Mucilaginibacter gotjawali</name>
    <dbReference type="NCBI Taxonomy" id="1550579"/>
    <lineage>
        <taxon>Bacteria</taxon>
        <taxon>Pseudomonadati</taxon>
        <taxon>Bacteroidota</taxon>
        <taxon>Sphingobacteriia</taxon>
        <taxon>Sphingobacteriales</taxon>
        <taxon>Sphingobacteriaceae</taxon>
        <taxon>Mucilaginibacter</taxon>
    </lineage>
</organism>
<proteinExistence type="predicted"/>
<sequence>MTLEDFVNVIDDVDEDMIIFQKDNLSIGAEVALFDGEDNVNGVLIKNGVRYVYLLEVFIAKEFINDYVNSLAVKPGSAEIALRLFQYAINDA</sequence>
<dbReference type="RefSeq" id="WP_096353827.1">
    <property type="nucleotide sequence ID" value="NZ_AP017313.1"/>
</dbReference>
<name>A0A110B3K8_9SPHI</name>
<dbReference type="Proteomes" id="UP000218263">
    <property type="component" value="Chromosome"/>
</dbReference>
<gene>
    <name evidence="1" type="ORF">MgSA37_03669</name>
</gene>
<dbReference type="KEGG" id="mgot:MgSA37_03669"/>